<evidence type="ECO:0000259" key="8">
    <source>
        <dbReference type="Pfam" id="PF18004"/>
    </source>
</evidence>
<dbReference type="OMA" id="IMFGRQE"/>
<keyword evidence="11" id="KW-1185">Reference proteome</keyword>
<evidence type="ECO:0000256" key="7">
    <source>
        <dbReference type="SAM" id="MobiDB-lite"/>
    </source>
</evidence>
<evidence type="ECO:0000256" key="5">
    <source>
        <dbReference type="ARBA" id="ARBA00022942"/>
    </source>
</evidence>
<comment type="caution">
    <text evidence="10">The sequence shown here is derived from an EMBL/GenBank/DDBJ whole genome shotgun (WGS) entry which is preliminary data.</text>
</comment>
<dbReference type="GO" id="GO:0005634">
    <property type="term" value="C:nucleus"/>
    <property type="evidence" value="ECO:0007669"/>
    <property type="project" value="EnsemblFungi"/>
</dbReference>
<dbReference type="OrthoDB" id="261572at2759"/>
<evidence type="ECO:0000313" key="11">
    <source>
        <dbReference type="Proteomes" id="UP000242180"/>
    </source>
</evidence>
<dbReference type="GO" id="GO:0043248">
    <property type="term" value="P:proteasome assembly"/>
    <property type="evidence" value="ECO:0007669"/>
    <property type="project" value="EnsemblFungi"/>
</dbReference>
<evidence type="ECO:0000256" key="6">
    <source>
        <dbReference type="PIRNR" id="PIRNR015947"/>
    </source>
</evidence>
<dbReference type="InterPro" id="IPR002015">
    <property type="entry name" value="Proteasome/cyclosome_rpt"/>
</dbReference>
<dbReference type="GO" id="GO:0034515">
    <property type="term" value="C:proteasome storage granule"/>
    <property type="evidence" value="ECO:0007669"/>
    <property type="project" value="EnsemblFungi"/>
</dbReference>
<keyword evidence="5 6" id="KW-0647">Proteasome</keyword>
<keyword evidence="4" id="KW-0677">Repeat</keyword>
<dbReference type="PANTHER" id="PTHR10943">
    <property type="entry name" value="26S PROTEASOME NON-ATPASE REGULATORY SUBUNIT"/>
    <property type="match status" value="1"/>
</dbReference>
<evidence type="ECO:0000313" key="10">
    <source>
        <dbReference type="EMBL" id="ORY92164.1"/>
    </source>
</evidence>
<dbReference type="Pfam" id="PF13646">
    <property type="entry name" value="HEAT_2"/>
    <property type="match status" value="1"/>
</dbReference>
<feature type="domain" description="26S proteasome regulatory subunit RPN2 C-terminal" evidence="8">
    <location>
        <begin position="756"/>
        <end position="905"/>
    </location>
</feature>
<dbReference type="Pfam" id="PF21505">
    <property type="entry name" value="RPN2_N"/>
    <property type="match status" value="1"/>
</dbReference>
<evidence type="ECO:0000256" key="3">
    <source>
        <dbReference type="ARBA" id="ARBA00015684"/>
    </source>
</evidence>
<dbReference type="FunFam" id="1.25.10.10:FF:000017">
    <property type="entry name" value="26S proteasome non-ATPase regulatory subunit 1"/>
    <property type="match status" value="1"/>
</dbReference>
<dbReference type="GO" id="GO:0030234">
    <property type="term" value="F:enzyme regulator activity"/>
    <property type="evidence" value="ECO:0007669"/>
    <property type="project" value="UniProtKB-UniRule"/>
</dbReference>
<dbReference type="Gene3D" id="1.25.10.10">
    <property type="entry name" value="Leucine-rich Repeat Variant"/>
    <property type="match status" value="1"/>
</dbReference>
<dbReference type="FunCoup" id="A0A1X2H2Z1">
    <property type="interactions" value="913"/>
</dbReference>
<dbReference type="InterPro" id="IPR016024">
    <property type="entry name" value="ARM-type_fold"/>
</dbReference>
<dbReference type="AlphaFoldDB" id="A0A1X2H2Z1"/>
<feature type="compositionally biased region" description="Basic and acidic residues" evidence="7">
    <location>
        <begin position="814"/>
        <end position="853"/>
    </location>
</feature>
<dbReference type="InterPro" id="IPR040623">
    <property type="entry name" value="RPN2_C"/>
</dbReference>
<feature type="region of interest" description="Disordered" evidence="7">
    <location>
        <begin position="806"/>
        <end position="853"/>
    </location>
</feature>
<dbReference type="GO" id="GO:0043161">
    <property type="term" value="P:proteasome-mediated ubiquitin-dependent protein catabolic process"/>
    <property type="evidence" value="ECO:0007669"/>
    <property type="project" value="EnsemblFungi"/>
</dbReference>
<evidence type="ECO:0000259" key="9">
    <source>
        <dbReference type="Pfam" id="PF21505"/>
    </source>
</evidence>
<dbReference type="Proteomes" id="UP000242180">
    <property type="component" value="Unassembled WGS sequence"/>
</dbReference>
<evidence type="ECO:0000256" key="4">
    <source>
        <dbReference type="ARBA" id="ARBA00022737"/>
    </source>
</evidence>
<dbReference type="STRING" id="13706.A0A1X2H2Z1"/>
<dbReference type="Pfam" id="PF01851">
    <property type="entry name" value="PC_rep"/>
    <property type="match status" value="4"/>
</dbReference>
<dbReference type="InterPro" id="IPR016642">
    <property type="entry name" value="26S_Psome_Rpn2"/>
</dbReference>
<comment type="similarity">
    <text evidence="2 6">Belongs to the proteasome subunit S1 family.</text>
</comment>
<dbReference type="SUPFAM" id="SSF48371">
    <property type="entry name" value="ARM repeat"/>
    <property type="match status" value="1"/>
</dbReference>
<name>A0A1X2H2Z1_SYNRA</name>
<dbReference type="GO" id="GO:0008540">
    <property type="term" value="C:proteasome regulatory particle, base subcomplex"/>
    <property type="evidence" value="ECO:0007669"/>
    <property type="project" value="UniProtKB-UniRule"/>
</dbReference>
<feature type="domain" description="26S proteasome non-ATPase regulatory subunit 1/RPN2 N-terminal" evidence="9">
    <location>
        <begin position="5"/>
        <end position="314"/>
    </location>
</feature>
<dbReference type="InterPro" id="IPR048570">
    <property type="entry name" value="PSMD1_RPN2_N"/>
</dbReference>
<dbReference type="PANTHER" id="PTHR10943:SF2">
    <property type="entry name" value="26S PROTEASOME NON-ATPASE REGULATORY SUBUNIT 1"/>
    <property type="match status" value="1"/>
</dbReference>
<organism evidence="10 11">
    <name type="scientific">Syncephalastrum racemosum</name>
    <name type="common">Filamentous fungus</name>
    <dbReference type="NCBI Taxonomy" id="13706"/>
    <lineage>
        <taxon>Eukaryota</taxon>
        <taxon>Fungi</taxon>
        <taxon>Fungi incertae sedis</taxon>
        <taxon>Mucoromycota</taxon>
        <taxon>Mucoromycotina</taxon>
        <taxon>Mucoromycetes</taxon>
        <taxon>Mucorales</taxon>
        <taxon>Syncephalastraceae</taxon>
        <taxon>Syncephalastrum</taxon>
    </lineage>
</organism>
<dbReference type="GO" id="GO:0004175">
    <property type="term" value="F:endopeptidase activity"/>
    <property type="evidence" value="ECO:0007669"/>
    <property type="project" value="EnsemblFungi"/>
</dbReference>
<proteinExistence type="inferred from homology"/>
<dbReference type="PIRSF" id="PIRSF015947">
    <property type="entry name" value="26S_Psome_Rpn2"/>
    <property type="match status" value="1"/>
</dbReference>
<dbReference type="GO" id="GO:0042176">
    <property type="term" value="P:regulation of protein catabolic process"/>
    <property type="evidence" value="ECO:0007669"/>
    <property type="project" value="UniProtKB-UniRule"/>
</dbReference>
<dbReference type="Pfam" id="PF18004">
    <property type="entry name" value="RPN2_C"/>
    <property type="match status" value="1"/>
</dbReference>
<accession>A0A1X2H2Z1</accession>
<evidence type="ECO:0000256" key="1">
    <source>
        <dbReference type="ARBA" id="ARBA00002187"/>
    </source>
</evidence>
<evidence type="ECO:0000256" key="2">
    <source>
        <dbReference type="ARBA" id="ARBA00006308"/>
    </source>
</evidence>
<dbReference type="InParanoid" id="A0A1X2H2Z1"/>
<dbReference type="GO" id="GO:0031625">
    <property type="term" value="F:ubiquitin protein ligase binding"/>
    <property type="evidence" value="ECO:0007669"/>
    <property type="project" value="EnsemblFungi"/>
</dbReference>
<comment type="function">
    <text evidence="1 6">Acts as a regulatory subunit of the 26S proteasome which is involved in the ATP-dependent degradation of ubiquitinated proteins.</text>
</comment>
<gene>
    <name evidence="10" type="ORF">BCR43DRAFT_497900</name>
</gene>
<protein>
    <recommendedName>
        <fullName evidence="3 6">26S proteasome regulatory subunit RPN2</fullName>
    </recommendedName>
</protein>
<sequence length="934" mass="103410">MTTLTSASGILALLDEHQPDLQVYALQSLNTVVGEFWAEISDSVAKIEILYEDPEFSQRQLAALVASKVYYYLGELDDSLTFALGAGQYFDLSEKSEYIETIISKCIDRYIALKTDQAETGEGEIDPRLQDVVERMFQRCSDDKEYEQAIGIALESRRLDIVKTMIERGSPKKLLPYVLEVCMTLVQNLEFRNQVLRLLVSLYHDLQEPDYISISQCLVHLNDASACTDMLKNLIEKGEELMAYQIAFDLEENATQDFLLRVSKNLPQAESEKPQDGDDSMEITSKDEPFTKIRSILSGEESIRLHLEFLYRNNHADLLILKNTKNVLESRNSIYHSAVTFANAFMHSGTTSDEFLRQNLEWLSRATNWSKFSATAALGVIHKGQLKQSMSLLQPYLPSGNPGSSAYSEGGSLYALGLINANHGSGVLEYLTNALRENQNDVIQHGACLGLGVAGMATANAEIYDQLKNTLYNDSAVAGEAAGLAMGLVMLGTASEQAIEEMLQYAHETQHEKIIRGLAVGMSLIMYGKEEQADALIDQLLDDKDPVLRYGGIYTIAMAYSGTENNKAIRRLLHVAVSDVNDDVRRAAVTALGFILLRNPKQVPRIVQLLAESYNPNVRYGSALALGISCAGTGDLDALELLEPLTRDPVDFVRQGALISQAMILVQQTESTNPKVASVRKLYEKIISDKHEDPMAKFGAVLGQGIIDAGGRNVTISLVSRSGHANMPAIVGMAVFTQFWYWYPLTHMLSLAFTPTAVIGLNKNLDIPKFEFISNAKPSLFAYPAPIKPPSAAVVEKVATAVLSTTAKTKARAKKSEKEKGDQMDVDKEPTKEEKKEESTSKEEKKPKKKEENFEVLENMARVVPAQFKHISFKEDSRYAPLRKDNAGGIIMLLDKRPGEEEDLIQPSAPSGDAAAGEREEEEAPPFEPFHYEA</sequence>
<dbReference type="EMBL" id="MCGN01000010">
    <property type="protein sequence ID" value="ORY92164.1"/>
    <property type="molecule type" value="Genomic_DNA"/>
</dbReference>
<dbReference type="InterPro" id="IPR011989">
    <property type="entry name" value="ARM-like"/>
</dbReference>
<reference evidence="10 11" key="1">
    <citation type="submission" date="2016-07" db="EMBL/GenBank/DDBJ databases">
        <title>Pervasive Adenine N6-methylation of Active Genes in Fungi.</title>
        <authorList>
            <consortium name="DOE Joint Genome Institute"/>
            <person name="Mondo S.J."/>
            <person name="Dannebaum R.O."/>
            <person name="Kuo R.C."/>
            <person name="Labutti K."/>
            <person name="Haridas S."/>
            <person name="Kuo A."/>
            <person name="Salamov A."/>
            <person name="Ahrendt S.R."/>
            <person name="Lipzen A."/>
            <person name="Sullivan W."/>
            <person name="Andreopoulos W.B."/>
            <person name="Clum A."/>
            <person name="Lindquist E."/>
            <person name="Daum C."/>
            <person name="Ramamoorthy G.K."/>
            <person name="Gryganskyi A."/>
            <person name="Culley D."/>
            <person name="Magnuson J.K."/>
            <person name="James T.Y."/>
            <person name="O'Malley M.A."/>
            <person name="Stajich J.E."/>
            <person name="Spatafora J.W."/>
            <person name="Visel A."/>
            <person name="Grigoriev I.V."/>
        </authorList>
    </citation>
    <scope>NUCLEOTIDE SEQUENCE [LARGE SCALE GENOMIC DNA]</scope>
    <source>
        <strain evidence="10 11">NRRL 2496</strain>
    </source>
</reference>
<feature type="region of interest" description="Disordered" evidence="7">
    <location>
        <begin position="898"/>
        <end position="934"/>
    </location>
</feature>